<reference evidence="2 3" key="1">
    <citation type="submission" date="2016-07" db="EMBL/GenBank/DDBJ databases">
        <title>Pervasive Adenine N6-methylation of Active Genes in Fungi.</title>
        <authorList>
            <consortium name="DOE Joint Genome Institute"/>
            <person name="Mondo S.J."/>
            <person name="Dannebaum R.O."/>
            <person name="Kuo R.C."/>
            <person name="Labutti K."/>
            <person name="Haridas S."/>
            <person name="Kuo A."/>
            <person name="Salamov A."/>
            <person name="Ahrendt S.R."/>
            <person name="Lipzen A."/>
            <person name="Sullivan W."/>
            <person name="Andreopoulos W.B."/>
            <person name="Clum A."/>
            <person name="Lindquist E."/>
            <person name="Daum C."/>
            <person name="Ramamoorthy G.K."/>
            <person name="Gryganskyi A."/>
            <person name="Culley D."/>
            <person name="Magnuson J.K."/>
            <person name="James T.Y."/>
            <person name="O'Malley M.A."/>
            <person name="Stajich J.E."/>
            <person name="Spatafora J.W."/>
            <person name="Visel A."/>
            <person name="Grigoriev I.V."/>
        </authorList>
    </citation>
    <scope>NUCLEOTIDE SEQUENCE [LARGE SCALE GENOMIC DNA]</scope>
    <source>
        <strain evidence="2 3">PL171</strain>
    </source>
</reference>
<feature type="region of interest" description="Disordered" evidence="1">
    <location>
        <begin position="148"/>
        <end position="168"/>
    </location>
</feature>
<gene>
    <name evidence="2" type="ORF">BCR44DRAFT_1429255</name>
</gene>
<evidence type="ECO:0000313" key="2">
    <source>
        <dbReference type="EMBL" id="ORZ37919.1"/>
    </source>
</evidence>
<evidence type="ECO:0000256" key="1">
    <source>
        <dbReference type="SAM" id="MobiDB-lite"/>
    </source>
</evidence>
<sequence length="191" mass="20861">MLAADEQHDSVAINTKHPLSLVTSSAPAALDPDTRTVILQNVRPGVSPTDLLALARHCTSLSAIYYPPVDLKSDRVGRTAMFFSDDKLEARGFFEYIKKLIRDGKGQMRKMYEVRAADEMKARTRRGKAGGAFATWLVRMKVMLGGLSGSNREDDGEDHASEASEEEDFNWMASAGGKAGSSMFAKDVWGG</sequence>
<protein>
    <submittedName>
        <fullName evidence="2">Uncharacterized protein</fullName>
    </submittedName>
</protein>
<evidence type="ECO:0000313" key="3">
    <source>
        <dbReference type="Proteomes" id="UP000193411"/>
    </source>
</evidence>
<dbReference type="AlphaFoldDB" id="A0A1Y2HTS9"/>
<dbReference type="Proteomes" id="UP000193411">
    <property type="component" value="Unassembled WGS sequence"/>
</dbReference>
<proteinExistence type="predicted"/>
<organism evidence="2 3">
    <name type="scientific">Catenaria anguillulae PL171</name>
    <dbReference type="NCBI Taxonomy" id="765915"/>
    <lineage>
        <taxon>Eukaryota</taxon>
        <taxon>Fungi</taxon>
        <taxon>Fungi incertae sedis</taxon>
        <taxon>Blastocladiomycota</taxon>
        <taxon>Blastocladiomycetes</taxon>
        <taxon>Blastocladiales</taxon>
        <taxon>Catenariaceae</taxon>
        <taxon>Catenaria</taxon>
    </lineage>
</organism>
<comment type="caution">
    <text evidence="2">The sequence shown here is derived from an EMBL/GenBank/DDBJ whole genome shotgun (WGS) entry which is preliminary data.</text>
</comment>
<dbReference type="EMBL" id="MCFL01000010">
    <property type="protein sequence ID" value="ORZ37919.1"/>
    <property type="molecule type" value="Genomic_DNA"/>
</dbReference>
<name>A0A1Y2HTS9_9FUNG</name>
<keyword evidence="3" id="KW-1185">Reference proteome</keyword>
<accession>A0A1Y2HTS9</accession>